<evidence type="ECO:0000256" key="4">
    <source>
        <dbReference type="PROSITE-ProRule" id="PRU00433"/>
    </source>
</evidence>
<dbReference type="PROSITE" id="PS51007">
    <property type="entry name" value="CYTC"/>
    <property type="match status" value="1"/>
</dbReference>
<comment type="caution">
    <text evidence="6">The sequence shown here is derived from an EMBL/GenBank/DDBJ whole genome shotgun (WGS) entry which is preliminary data.</text>
</comment>
<evidence type="ECO:0000313" key="6">
    <source>
        <dbReference type="EMBL" id="MDO1584575.1"/>
    </source>
</evidence>
<accession>A0ABT8T1S5</accession>
<protein>
    <submittedName>
        <fullName evidence="6">Cytochrome c</fullName>
    </submittedName>
</protein>
<dbReference type="Pfam" id="PF13442">
    <property type="entry name" value="Cytochrome_CBB3"/>
    <property type="match status" value="1"/>
</dbReference>
<evidence type="ECO:0000256" key="2">
    <source>
        <dbReference type="ARBA" id="ARBA00022723"/>
    </source>
</evidence>
<name>A0ABT8T1S5_9HYPH</name>
<feature type="domain" description="Cytochrome c" evidence="5">
    <location>
        <begin position="73"/>
        <end position="159"/>
    </location>
</feature>
<dbReference type="SUPFAM" id="SSF46626">
    <property type="entry name" value="Cytochrome c"/>
    <property type="match status" value="1"/>
</dbReference>
<evidence type="ECO:0000256" key="3">
    <source>
        <dbReference type="ARBA" id="ARBA00023004"/>
    </source>
</evidence>
<dbReference type="RefSeq" id="WP_302078819.1">
    <property type="nucleotide sequence ID" value="NZ_JAUKWQ010000009.1"/>
</dbReference>
<organism evidence="6 7">
    <name type="scientific">Rhizobium oryzicola</name>
    <dbReference type="NCBI Taxonomy" id="1232668"/>
    <lineage>
        <taxon>Bacteria</taxon>
        <taxon>Pseudomonadati</taxon>
        <taxon>Pseudomonadota</taxon>
        <taxon>Alphaproteobacteria</taxon>
        <taxon>Hyphomicrobiales</taxon>
        <taxon>Rhizobiaceae</taxon>
        <taxon>Rhizobium/Agrobacterium group</taxon>
        <taxon>Rhizobium</taxon>
    </lineage>
</organism>
<gene>
    <name evidence="6" type="ORF">Q2T52_21010</name>
</gene>
<evidence type="ECO:0000313" key="7">
    <source>
        <dbReference type="Proteomes" id="UP001169006"/>
    </source>
</evidence>
<keyword evidence="2 4" id="KW-0479">Metal-binding</keyword>
<evidence type="ECO:0000259" key="5">
    <source>
        <dbReference type="PROSITE" id="PS51007"/>
    </source>
</evidence>
<keyword evidence="3 4" id="KW-0408">Iron</keyword>
<keyword evidence="7" id="KW-1185">Reference proteome</keyword>
<reference evidence="6" key="2">
    <citation type="submission" date="2023-07" db="EMBL/GenBank/DDBJ databases">
        <authorList>
            <person name="Sun H."/>
        </authorList>
    </citation>
    <scope>NUCLEOTIDE SEQUENCE</scope>
    <source>
        <strain evidence="6">05753</strain>
    </source>
</reference>
<dbReference type="Proteomes" id="UP001169006">
    <property type="component" value="Unassembled WGS sequence"/>
</dbReference>
<dbReference type="InterPro" id="IPR036909">
    <property type="entry name" value="Cyt_c-like_dom_sf"/>
</dbReference>
<dbReference type="Gene3D" id="1.10.760.10">
    <property type="entry name" value="Cytochrome c-like domain"/>
    <property type="match status" value="1"/>
</dbReference>
<evidence type="ECO:0000256" key="1">
    <source>
        <dbReference type="ARBA" id="ARBA00022617"/>
    </source>
</evidence>
<proteinExistence type="predicted"/>
<dbReference type="EMBL" id="JAUKWQ010000009">
    <property type="protein sequence ID" value="MDO1584575.1"/>
    <property type="molecule type" value="Genomic_DNA"/>
</dbReference>
<reference evidence="6" key="1">
    <citation type="journal article" date="2015" name="Int. J. Syst. Evol. Microbiol.">
        <title>Rhizobium oryzicola sp. nov., potential plant-growth-promoting endophytic bacteria isolated from rice roots.</title>
        <authorList>
            <person name="Zhang X.X."/>
            <person name="Gao J.S."/>
            <person name="Cao Y.H."/>
            <person name="Sheirdil R.A."/>
            <person name="Wang X.C."/>
            <person name="Zhang L."/>
        </authorList>
    </citation>
    <scope>NUCLEOTIDE SEQUENCE</scope>
    <source>
        <strain evidence="6">05753</strain>
    </source>
</reference>
<sequence length="185" mass="19687">MKRPLLTGVAAIVGLCALGTAGTFGFIYSGLFDYRATSPHFAVVTWALHQTYQSAMEARTDDIAIPANLETNERVLAGAALYQQHCALCHSAPGTKLDPIGAGIYPEAPNLLKATRKNRPNQVYYVAKYGIKMTGMPAFGNSFDDDSLWAIAAFLHKDKGISATDYATLTKAAATTATVAAPVSQ</sequence>
<keyword evidence="1 4" id="KW-0349">Heme</keyword>
<dbReference type="InterPro" id="IPR009056">
    <property type="entry name" value="Cyt_c-like_dom"/>
</dbReference>